<evidence type="ECO:0000313" key="2">
    <source>
        <dbReference type="EMBL" id="KAF9806767.1"/>
    </source>
</evidence>
<protein>
    <submittedName>
        <fullName evidence="2">Uncharacterized protein</fullName>
    </submittedName>
</protein>
<evidence type="ECO:0000256" key="1">
    <source>
        <dbReference type="SAM" id="SignalP"/>
    </source>
</evidence>
<dbReference type="EMBL" id="JADOXO010000313">
    <property type="protein sequence ID" value="KAF9806767.1"/>
    <property type="molecule type" value="Genomic_DNA"/>
</dbReference>
<name>A0A8H7NWA8_9APHY</name>
<keyword evidence="1" id="KW-0732">Signal</keyword>
<evidence type="ECO:0000313" key="3">
    <source>
        <dbReference type="Proteomes" id="UP000639403"/>
    </source>
</evidence>
<gene>
    <name evidence="2" type="ORF">IEO21_08546</name>
</gene>
<proteinExistence type="predicted"/>
<dbReference type="Proteomes" id="UP000639403">
    <property type="component" value="Unassembled WGS sequence"/>
</dbReference>
<comment type="caution">
    <text evidence="2">The sequence shown here is derived from an EMBL/GenBank/DDBJ whole genome shotgun (WGS) entry which is preliminary data.</text>
</comment>
<feature type="signal peptide" evidence="1">
    <location>
        <begin position="1"/>
        <end position="20"/>
    </location>
</feature>
<reference evidence="2" key="2">
    <citation type="journal article" name="Front. Microbiol.">
        <title>Degradative Capacity of Two Strains of Rhodonia placenta: From Phenotype to Genotype.</title>
        <authorList>
            <person name="Kolle M."/>
            <person name="Horta M.A.C."/>
            <person name="Nowrousian M."/>
            <person name="Ohm R.A."/>
            <person name="Benz J.P."/>
            <person name="Pilgard A."/>
        </authorList>
    </citation>
    <scope>NUCLEOTIDE SEQUENCE</scope>
    <source>
        <strain evidence="2">FPRL280</strain>
    </source>
</reference>
<reference evidence="2" key="1">
    <citation type="submission" date="2020-11" db="EMBL/GenBank/DDBJ databases">
        <authorList>
            <person name="Koelle M."/>
            <person name="Horta M.A.C."/>
            <person name="Nowrousian M."/>
            <person name="Ohm R.A."/>
            <person name="Benz P."/>
            <person name="Pilgard A."/>
        </authorList>
    </citation>
    <scope>NUCLEOTIDE SEQUENCE</scope>
    <source>
        <strain evidence="2">FPRL280</strain>
    </source>
</reference>
<sequence length="214" mass="24137">MRSFAVLALAASAAIIPAMSLPLSHIYEREVNDLFARDPFDIEARNTGLAGLISMNRRDLDDELQARGWFSIIKDGAELAHGAYEHHEDKKKKKSRRELEDLYERELLARELSDLEARGWFSVIKGGAELADGALDHHKDKKKNKKQRRELIAEELLARAYQFPESHIGLPVDYGCSGLHVIWSAPTLCSSCLAAHHDTHVAGERCESDEQFFD</sequence>
<accession>A0A8H7NWA8</accession>
<organism evidence="2 3">
    <name type="scientific">Rhodonia placenta</name>
    <dbReference type="NCBI Taxonomy" id="104341"/>
    <lineage>
        <taxon>Eukaryota</taxon>
        <taxon>Fungi</taxon>
        <taxon>Dikarya</taxon>
        <taxon>Basidiomycota</taxon>
        <taxon>Agaricomycotina</taxon>
        <taxon>Agaricomycetes</taxon>
        <taxon>Polyporales</taxon>
        <taxon>Adustoporiaceae</taxon>
        <taxon>Rhodonia</taxon>
    </lineage>
</organism>
<feature type="chain" id="PRO_5034979751" evidence="1">
    <location>
        <begin position="21"/>
        <end position="214"/>
    </location>
</feature>
<dbReference type="AlphaFoldDB" id="A0A8H7NWA8"/>